<feature type="chain" id="PRO_5015473547" evidence="2">
    <location>
        <begin position="24"/>
        <end position="147"/>
    </location>
</feature>
<dbReference type="AlphaFoldDB" id="A0A2S5SWL7"/>
<evidence type="ECO:0000256" key="2">
    <source>
        <dbReference type="SAM" id="SignalP"/>
    </source>
</evidence>
<keyword evidence="4" id="KW-1185">Reference proteome</keyword>
<dbReference type="EMBL" id="PSNX01000004">
    <property type="protein sequence ID" value="PPE67049.1"/>
    <property type="molecule type" value="Genomic_DNA"/>
</dbReference>
<comment type="caution">
    <text evidence="3">The sequence shown here is derived from an EMBL/GenBank/DDBJ whole genome shotgun (WGS) entry which is preliminary data.</text>
</comment>
<feature type="compositionally biased region" description="Low complexity" evidence="1">
    <location>
        <begin position="75"/>
        <end position="86"/>
    </location>
</feature>
<feature type="region of interest" description="Disordered" evidence="1">
    <location>
        <begin position="39"/>
        <end position="97"/>
    </location>
</feature>
<accession>A0A2S5SWL7</accession>
<evidence type="ECO:0000313" key="4">
    <source>
        <dbReference type="Proteomes" id="UP000238605"/>
    </source>
</evidence>
<name>A0A2S5SWL7_9BURK</name>
<gene>
    <name evidence="3" type="ORF">C1704_06245</name>
</gene>
<keyword evidence="2" id="KW-0732">Signal</keyword>
<feature type="compositionally biased region" description="Low complexity" evidence="1">
    <location>
        <begin position="39"/>
        <end position="48"/>
    </location>
</feature>
<protein>
    <submittedName>
        <fullName evidence="3">Uncharacterized protein</fullName>
    </submittedName>
</protein>
<dbReference type="Proteomes" id="UP000238605">
    <property type="component" value="Unassembled WGS sequence"/>
</dbReference>
<evidence type="ECO:0000313" key="3">
    <source>
        <dbReference type="EMBL" id="PPE67049.1"/>
    </source>
</evidence>
<proteinExistence type="predicted"/>
<reference evidence="3 4" key="1">
    <citation type="submission" date="2018-02" db="EMBL/GenBank/DDBJ databases">
        <title>Reclassifiation of [Polyangium] brachysporum DSM 7029 as Guopingzhaonella breviflexa gen. nov., sp. nov., a member of the family Comamonadaceae.</title>
        <authorList>
            <person name="Tang B."/>
        </authorList>
    </citation>
    <scope>NUCLEOTIDE SEQUENCE [LARGE SCALE GENOMIC DNA]</scope>
    <source>
        <strain evidence="3 4">BCRC 80649</strain>
    </source>
</reference>
<feature type="signal peptide" evidence="2">
    <location>
        <begin position="1"/>
        <end position="23"/>
    </location>
</feature>
<evidence type="ECO:0000256" key="1">
    <source>
        <dbReference type="SAM" id="MobiDB-lite"/>
    </source>
</evidence>
<sequence length="147" mass="15089">MLAWACVCSSAFAQARDTTVALAAPALMRPPALVAPAPAPVTAQPVQPSVRKKVSPPAKASKQSPVARPAPAPLPALNLQLASASPTSKPMGAARSAPVALPGAVRPAAGLDLRAPVSDRWWVDARMVDDGDRHPEPGLTVGVKLKF</sequence>
<organism evidence="3 4">
    <name type="scientific">Caldimonas caldifontis</name>
    <dbReference type="NCBI Taxonomy" id="1452508"/>
    <lineage>
        <taxon>Bacteria</taxon>
        <taxon>Pseudomonadati</taxon>
        <taxon>Pseudomonadota</taxon>
        <taxon>Betaproteobacteria</taxon>
        <taxon>Burkholderiales</taxon>
        <taxon>Sphaerotilaceae</taxon>
        <taxon>Caldimonas</taxon>
    </lineage>
</organism>